<evidence type="ECO:0000313" key="1">
    <source>
        <dbReference type="EMBL" id="TFY74019.1"/>
    </source>
</evidence>
<dbReference type="Proteomes" id="UP000298061">
    <property type="component" value="Unassembled WGS sequence"/>
</dbReference>
<dbReference type="AlphaFoldDB" id="A0A4Y9ZKR2"/>
<organism evidence="1 2">
    <name type="scientific">Hericium alpestre</name>
    <dbReference type="NCBI Taxonomy" id="135208"/>
    <lineage>
        <taxon>Eukaryota</taxon>
        <taxon>Fungi</taxon>
        <taxon>Dikarya</taxon>
        <taxon>Basidiomycota</taxon>
        <taxon>Agaricomycotina</taxon>
        <taxon>Agaricomycetes</taxon>
        <taxon>Russulales</taxon>
        <taxon>Hericiaceae</taxon>
        <taxon>Hericium</taxon>
    </lineage>
</organism>
<proteinExistence type="predicted"/>
<evidence type="ECO:0000313" key="2">
    <source>
        <dbReference type="Proteomes" id="UP000298061"/>
    </source>
</evidence>
<gene>
    <name evidence="1" type="ORF">EWM64_g9993</name>
</gene>
<sequence length="274" mass="30493">MSSMDGDEKEKASRGIRREGSVHFRCIEVKNQLGNLLLILDAQIAEATYEQFDMTIGNAMESGLNRMTEYINNNIKAYLDEKIKDAYVTSESIRDNIQAATKNLDTAASSILEHVKTIASALTQQTATYVNTAQQAFAPDHQDILLRNDRRSCQLTLTQNPEWSMQATALTPREMVAKVNEAMGSVDPRNYTPGGDHFTMCRILNNGSIILEVKSKAMIVDLQDEHICRIFLATLGASFAQVKDSSFSMLLKFVPVDAGLDELDAWHAIEVRQG</sequence>
<dbReference type="EMBL" id="SFCI01002360">
    <property type="protein sequence ID" value="TFY74019.1"/>
    <property type="molecule type" value="Genomic_DNA"/>
</dbReference>
<accession>A0A4Y9ZKR2</accession>
<keyword evidence="2" id="KW-1185">Reference proteome</keyword>
<name>A0A4Y9ZKR2_9AGAM</name>
<comment type="caution">
    <text evidence="1">The sequence shown here is derived from an EMBL/GenBank/DDBJ whole genome shotgun (WGS) entry which is preliminary data.</text>
</comment>
<protein>
    <submittedName>
        <fullName evidence="1">Uncharacterized protein</fullName>
    </submittedName>
</protein>
<reference evidence="1 2" key="1">
    <citation type="submission" date="2019-02" db="EMBL/GenBank/DDBJ databases">
        <title>Genome sequencing of the rare red list fungi Hericium alpestre (H. flagellum).</title>
        <authorList>
            <person name="Buettner E."/>
            <person name="Kellner H."/>
        </authorList>
    </citation>
    <scope>NUCLEOTIDE SEQUENCE [LARGE SCALE GENOMIC DNA]</scope>
    <source>
        <strain evidence="1 2">DSM 108284</strain>
    </source>
</reference>